<dbReference type="InterPro" id="IPR011034">
    <property type="entry name" value="Formyl_transferase-like_C_sf"/>
</dbReference>
<dbReference type="FunFam" id="3.40.50.980:FF:000001">
    <property type="entry name" value="Non-ribosomal peptide synthetase"/>
    <property type="match status" value="1"/>
</dbReference>
<dbReference type="PROSITE" id="PS00455">
    <property type="entry name" value="AMP_BINDING"/>
    <property type="match status" value="1"/>
</dbReference>
<evidence type="ECO:0000313" key="5">
    <source>
        <dbReference type="EMBL" id="TWI16932.1"/>
    </source>
</evidence>
<dbReference type="NCBIfam" id="TIGR01733">
    <property type="entry name" value="AA-adenyl-dom"/>
    <property type="match status" value="1"/>
</dbReference>
<evidence type="ECO:0000256" key="2">
    <source>
        <dbReference type="ARBA" id="ARBA00022553"/>
    </source>
</evidence>
<keyword evidence="6" id="KW-1185">Reference proteome</keyword>
<dbReference type="SUPFAM" id="SSF56801">
    <property type="entry name" value="Acetyl-CoA synthetase-like"/>
    <property type="match status" value="1"/>
</dbReference>
<dbReference type="EMBL" id="VLKT01000116">
    <property type="protein sequence ID" value="TWI16932.1"/>
    <property type="molecule type" value="Genomic_DNA"/>
</dbReference>
<dbReference type="Gene3D" id="3.40.50.12230">
    <property type="match status" value="1"/>
</dbReference>
<dbReference type="Gene3D" id="3.40.50.980">
    <property type="match status" value="2"/>
</dbReference>
<dbReference type="Pfam" id="PF00551">
    <property type="entry name" value="Formyl_trans_N"/>
    <property type="match status" value="1"/>
</dbReference>
<dbReference type="Proteomes" id="UP000317122">
    <property type="component" value="Unassembled WGS sequence"/>
</dbReference>
<dbReference type="InterPro" id="IPR020845">
    <property type="entry name" value="AMP-binding_CS"/>
</dbReference>
<keyword evidence="1" id="KW-0596">Phosphopantetheine</keyword>
<gene>
    <name evidence="5" type="ORF">IQ26_07622</name>
</gene>
<organism evidence="5 6">
    <name type="scientific">Mesorhizobium tianshanense</name>
    <dbReference type="NCBI Taxonomy" id="39844"/>
    <lineage>
        <taxon>Bacteria</taxon>
        <taxon>Pseudomonadati</taxon>
        <taxon>Pseudomonadota</taxon>
        <taxon>Alphaproteobacteria</taxon>
        <taxon>Hyphomicrobiales</taxon>
        <taxon>Phyllobacteriaceae</taxon>
        <taxon>Mesorhizobium</taxon>
    </lineage>
</organism>
<dbReference type="PANTHER" id="PTHR45527:SF1">
    <property type="entry name" value="FATTY ACID SYNTHASE"/>
    <property type="match status" value="1"/>
</dbReference>
<keyword evidence="2" id="KW-0597">Phosphoprotein</keyword>
<dbReference type="InterPro" id="IPR002376">
    <property type="entry name" value="Formyl_transf_N"/>
</dbReference>
<feature type="domain" description="AMP-dependent synthetase/ligase" evidence="3">
    <location>
        <begin position="614"/>
        <end position="959"/>
    </location>
</feature>
<dbReference type="PANTHER" id="PTHR45527">
    <property type="entry name" value="NONRIBOSOMAL PEPTIDE SYNTHETASE"/>
    <property type="match status" value="1"/>
</dbReference>
<dbReference type="CDD" id="cd08700">
    <property type="entry name" value="FMT_C_OzmH_like"/>
    <property type="match status" value="1"/>
</dbReference>
<feature type="non-terminal residue" evidence="5">
    <location>
        <position position="1028"/>
    </location>
</feature>
<dbReference type="SUPFAM" id="SSF53328">
    <property type="entry name" value="Formyltransferase"/>
    <property type="match status" value="1"/>
</dbReference>
<dbReference type="Gene3D" id="3.30.300.30">
    <property type="match status" value="1"/>
</dbReference>
<dbReference type="InterPro" id="IPR000873">
    <property type="entry name" value="AMP-dep_synth/lig_dom"/>
</dbReference>
<name>A0A562MAT7_9HYPH</name>
<evidence type="ECO:0000313" key="6">
    <source>
        <dbReference type="Proteomes" id="UP000317122"/>
    </source>
</evidence>
<dbReference type="GO" id="GO:0003824">
    <property type="term" value="F:catalytic activity"/>
    <property type="evidence" value="ECO:0007669"/>
    <property type="project" value="InterPro"/>
</dbReference>
<protein>
    <submittedName>
        <fullName evidence="5">Amino acid adenylation domain-containing protein</fullName>
    </submittedName>
</protein>
<accession>A0A562MAT7</accession>
<dbReference type="GO" id="GO:0044550">
    <property type="term" value="P:secondary metabolite biosynthetic process"/>
    <property type="evidence" value="ECO:0007669"/>
    <property type="project" value="TreeGrafter"/>
</dbReference>
<evidence type="ECO:0000256" key="1">
    <source>
        <dbReference type="ARBA" id="ARBA00022450"/>
    </source>
</evidence>
<dbReference type="InterPro" id="IPR045851">
    <property type="entry name" value="AMP-bd_C_sf"/>
</dbReference>
<dbReference type="InterPro" id="IPR036477">
    <property type="entry name" value="Formyl_transf_N_sf"/>
</dbReference>
<dbReference type="FunFam" id="2.30.38.10:FF:000001">
    <property type="entry name" value="Non-ribosomal peptide synthetase PvdI"/>
    <property type="match status" value="1"/>
</dbReference>
<dbReference type="GO" id="GO:0043041">
    <property type="term" value="P:amino acid activation for nonribosomal peptide biosynthetic process"/>
    <property type="evidence" value="ECO:0007669"/>
    <property type="project" value="TreeGrafter"/>
</dbReference>
<dbReference type="GO" id="GO:0031177">
    <property type="term" value="F:phosphopantetheine binding"/>
    <property type="evidence" value="ECO:0007669"/>
    <property type="project" value="TreeGrafter"/>
</dbReference>
<dbReference type="AlphaFoldDB" id="A0A562MAT7"/>
<sequence>MVRRPPPMRTDACEPSGDGRLQATTRPICSSVIVGGGTLAISCAQLAMKMGHDIRAVLSADATFANWTDRANLPCLSSVEELSSFLKSEPVEWLFSVANPFILPADVLGRISQGAFNCHDGPLPRYAGTHATSWALLAQESEHAITWHYIDDGFNPGDIAVQRQVLVAPTETALTLNLKCYEAAVEGFRELLGGLAGGKLTTRPMPPEDRSYFPSRQRPDAAGILRWDRSAQDLSAMARALDFGPFYPNPMCLCKALAGQEVVAVRRLEMLPCRSGLAAGRLLEIHPGHWRVATGTHDVEVWFGSLDGEPLEAQALASRNDLAEGDALPVLSDDQARCLTAIHEEIASSEAFWGRRLEQFKTVQLPYLSSGTAKAPPAWQSSSWQVSNALAELPPADRVEDLLTAWLIYLALVSGQIDLQLGWRPAPKPARARVKAAGAVIASAVPMEVTLDLAWDFKQTRKAVAAEIAHLSKHDSFARDLVGRSPPLRDIEALRSQRPWPVGVAIAGQNSSVGPNSASTGRFEAALAGELVTFEVCAIDGRFRWHFDANRLAPEQIDRMTRHLETLLADVVADAGQPVGRIELLSPEERTYLLEELNRTEADYPSHKCIHELFEAQVRQGPDRVALVHEAEALSYGELNARANRLAHHLIGLGVKPGDRIATLLDRSVTLVVAQLAILKTGAVYVPIDRAVPLARQEWLMADCAARLVLSESKGVDLAEVTVPVVPIEPLAADAELSTDPGLRLSAEDAAYVMYTSGSTGLPKGVVVPHRAVNRLAINNEYLTIDAGDRVAWAGNPAFDASTFEVWAPLLNGGCVVVMNATTVLDASSFSKALERQKVTSLFLTTALFNQYTSSIAPTLSRLKYLLCGGERNDPSAFLRLQREEGPVRLIHCYGPTETTTFAATYTVGPMQEKALNVPIGRPISNTRLYLLDAHGAPVPFGAVGELYIGGAGVARGYLNRPDLTAERFIASPFVAGDRLYRTGDLARYLPDGNLEFLGRNDEQVKIRGFRIEPGEIAARLVEHEWVR</sequence>
<evidence type="ECO:0000259" key="4">
    <source>
        <dbReference type="Pfam" id="PF00551"/>
    </source>
</evidence>
<dbReference type="CDD" id="cd12117">
    <property type="entry name" value="A_NRPS_Srf_like"/>
    <property type="match status" value="1"/>
</dbReference>
<comment type="caution">
    <text evidence="5">The sequence shown here is derived from an EMBL/GenBank/DDBJ whole genome shotgun (WGS) entry which is preliminary data.</text>
</comment>
<reference evidence="5 6" key="1">
    <citation type="journal article" date="2015" name="Stand. Genomic Sci.">
        <title>Genomic Encyclopedia of Bacterial and Archaeal Type Strains, Phase III: the genomes of soil and plant-associated and newly described type strains.</title>
        <authorList>
            <person name="Whitman W.B."/>
            <person name="Woyke T."/>
            <person name="Klenk H.P."/>
            <person name="Zhou Y."/>
            <person name="Lilburn T.G."/>
            <person name="Beck B.J."/>
            <person name="De Vos P."/>
            <person name="Vandamme P."/>
            <person name="Eisen J.A."/>
            <person name="Garrity G."/>
            <person name="Hugenholtz P."/>
            <person name="Kyrpides N.C."/>
        </authorList>
    </citation>
    <scope>NUCLEOTIDE SEQUENCE [LARGE SCALE GENOMIC DNA]</scope>
    <source>
        <strain evidence="5 6">CGMCC 1.2546</strain>
    </source>
</reference>
<dbReference type="Gene3D" id="2.30.38.10">
    <property type="entry name" value="Luciferase, Domain 3"/>
    <property type="match status" value="1"/>
</dbReference>
<dbReference type="FunFam" id="3.40.50.12780:FF:000012">
    <property type="entry name" value="Non-ribosomal peptide synthetase"/>
    <property type="match status" value="1"/>
</dbReference>
<dbReference type="GO" id="GO:0005737">
    <property type="term" value="C:cytoplasm"/>
    <property type="evidence" value="ECO:0007669"/>
    <property type="project" value="TreeGrafter"/>
</dbReference>
<dbReference type="SUPFAM" id="SSF50486">
    <property type="entry name" value="FMT C-terminal domain-like"/>
    <property type="match status" value="1"/>
</dbReference>
<evidence type="ECO:0000259" key="3">
    <source>
        <dbReference type="Pfam" id="PF00501"/>
    </source>
</evidence>
<dbReference type="Pfam" id="PF00501">
    <property type="entry name" value="AMP-binding"/>
    <property type="match status" value="1"/>
</dbReference>
<dbReference type="InterPro" id="IPR010071">
    <property type="entry name" value="AA_adenyl_dom"/>
</dbReference>
<dbReference type="Gene3D" id="3.30.559.30">
    <property type="entry name" value="Nonribosomal peptide synthetase, condensation domain"/>
    <property type="match status" value="1"/>
</dbReference>
<feature type="domain" description="Formyl transferase N-terminal" evidence="4">
    <location>
        <begin position="81"/>
        <end position="188"/>
    </location>
</feature>
<dbReference type="SUPFAM" id="SSF52777">
    <property type="entry name" value="CoA-dependent acyltransferases"/>
    <property type="match status" value="1"/>
</dbReference>
<proteinExistence type="predicted"/>